<evidence type="ECO:0000256" key="1">
    <source>
        <dbReference type="ARBA" id="ARBA00022801"/>
    </source>
</evidence>
<dbReference type="InterPro" id="IPR050695">
    <property type="entry name" value="N-acetylmuramoyl_amidase_3"/>
</dbReference>
<keyword evidence="1" id="KW-0378">Hydrolase</keyword>
<feature type="region of interest" description="Disordered" evidence="2">
    <location>
        <begin position="29"/>
        <end position="55"/>
    </location>
</feature>
<dbReference type="SUPFAM" id="SSF53187">
    <property type="entry name" value="Zn-dependent exopeptidases"/>
    <property type="match status" value="1"/>
</dbReference>
<dbReference type="PROSITE" id="PS51257">
    <property type="entry name" value="PROKAR_LIPOPROTEIN"/>
    <property type="match status" value="1"/>
</dbReference>
<feature type="domain" description="MurNAc-LAA" evidence="3">
    <location>
        <begin position="148"/>
        <end position="270"/>
    </location>
</feature>
<evidence type="ECO:0000259" key="3">
    <source>
        <dbReference type="SMART" id="SM00646"/>
    </source>
</evidence>
<evidence type="ECO:0000313" key="5">
    <source>
        <dbReference type="Proteomes" id="UP000266677"/>
    </source>
</evidence>
<dbReference type="Gene3D" id="3.40.630.40">
    <property type="entry name" value="Zn-dependent exopeptidases"/>
    <property type="match status" value="1"/>
</dbReference>
<comment type="caution">
    <text evidence="4">The sequence shown here is derived from an EMBL/GenBank/DDBJ whole genome shotgun (WGS) entry which is preliminary data.</text>
</comment>
<reference evidence="4 5" key="1">
    <citation type="submission" date="2018-09" db="EMBL/GenBank/DDBJ databases">
        <title>YIM PH21274 draft genome.</title>
        <authorList>
            <person name="Miao C."/>
        </authorList>
    </citation>
    <scope>NUCLEOTIDE SEQUENCE [LARGE SCALE GENOMIC DNA]</scope>
    <source>
        <strain evidence="4 5">YIM PH 21724</strain>
    </source>
</reference>
<sequence>MGHPGWRFGAALAGCALLLGGCAEDSSRAGVSSATVPSNNGTVLPQVGPVNGNPTAKTIADGRVIVLDPGHNGGNGGSAAINRQVPDGRGRTKACNTTGTSAGDGYSEHAFNWALAVQVRDLLTARGLRVVLTRADDSGIGPCVDERAAIANAAVAAAVVSIHADGADTAGAHGFHVAYSAPPLNQSQGEPSTRLASTLRDTLSGAGFVPSTYVGAGGLNPRADLAGLNLSERPTALIECGNMRDSGDAALLESPEGRTRLATAIAAGITAYLA</sequence>
<dbReference type="SMART" id="SM00646">
    <property type="entry name" value="Ami_3"/>
    <property type="match status" value="1"/>
</dbReference>
<dbReference type="OrthoDB" id="3268878at2"/>
<accession>A0A3A4JZD2</accession>
<dbReference type="PANTHER" id="PTHR30404">
    <property type="entry name" value="N-ACETYLMURAMOYL-L-ALANINE AMIDASE"/>
    <property type="match status" value="1"/>
</dbReference>
<feature type="compositionally biased region" description="Polar residues" evidence="2">
    <location>
        <begin position="29"/>
        <end position="43"/>
    </location>
</feature>
<evidence type="ECO:0000256" key="2">
    <source>
        <dbReference type="SAM" id="MobiDB-lite"/>
    </source>
</evidence>
<name>A0A3A4JZD2_9NOCA</name>
<dbReference type="Pfam" id="PF01520">
    <property type="entry name" value="Amidase_3"/>
    <property type="match status" value="1"/>
</dbReference>
<protein>
    <submittedName>
        <fullName evidence="4">N-acetylmuramoyl-L-alanine amidase</fullName>
    </submittedName>
</protein>
<dbReference type="Proteomes" id="UP000266677">
    <property type="component" value="Unassembled WGS sequence"/>
</dbReference>
<evidence type="ECO:0000313" key="4">
    <source>
        <dbReference type="EMBL" id="RJO69976.1"/>
    </source>
</evidence>
<keyword evidence="5" id="KW-1185">Reference proteome</keyword>
<feature type="region of interest" description="Disordered" evidence="2">
    <location>
        <begin position="75"/>
        <end position="95"/>
    </location>
</feature>
<dbReference type="CDD" id="cd02696">
    <property type="entry name" value="MurNAc-LAA"/>
    <property type="match status" value="1"/>
</dbReference>
<dbReference type="GO" id="GO:0008745">
    <property type="term" value="F:N-acetylmuramoyl-L-alanine amidase activity"/>
    <property type="evidence" value="ECO:0007669"/>
    <property type="project" value="InterPro"/>
</dbReference>
<dbReference type="GO" id="GO:0009253">
    <property type="term" value="P:peptidoglycan catabolic process"/>
    <property type="evidence" value="ECO:0007669"/>
    <property type="project" value="InterPro"/>
</dbReference>
<organism evidence="4 5">
    <name type="scientific">Nocardia panacis</name>
    <dbReference type="NCBI Taxonomy" id="2340916"/>
    <lineage>
        <taxon>Bacteria</taxon>
        <taxon>Bacillati</taxon>
        <taxon>Actinomycetota</taxon>
        <taxon>Actinomycetes</taxon>
        <taxon>Mycobacteriales</taxon>
        <taxon>Nocardiaceae</taxon>
        <taxon>Nocardia</taxon>
    </lineage>
</organism>
<gene>
    <name evidence="4" type="ORF">D5S18_29325</name>
</gene>
<dbReference type="AlphaFoldDB" id="A0A3A4JZD2"/>
<dbReference type="GO" id="GO:0030288">
    <property type="term" value="C:outer membrane-bounded periplasmic space"/>
    <property type="evidence" value="ECO:0007669"/>
    <property type="project" value="TreeGrafter"/>
</dbReference>
<proteinExistence type="predicted"/>
<dbReference type="RefSeq" id="WP_120044343.1">
    <property type="nucleotide sequence ID" value="NZ_QZFU01000041.1"/>
</dbReference>
<dbReference type="InterPro" id="IPR002508">
    <property type="entry name" value="MurNAc-LAA_cat"/>
</dbReference>
<dbReference type="PANTHER" id="PTHR30404:SF0">
    <property type="entry name" value="N-ACETYLMURAMOYL-L-ALANINE AMIDASE AMIC"/>
    <property type="match status" value="1"/>
</dbReference>
<dbReference type="EMBL" id="QZFU01000041">
    <property type="protein sequence ID" value="RJO69976.1"/>
    <property type="molecule type" value="Genomic_DNA"/>
</dbReference>